<name>A0A0L0DWK4_THETB</name>
<dbReference type="RefSeq" id="XP_013760980.1">
    <property type="nucleotide sequence ID" value="XM_013905526.1"/>
</dbReference>
<keyword evidence="2" id="KW-0732">Signal</keyword>
<dbReference type="OMA" id="CHVREAN"/>
<evidence type="ECO:0000256" key="1">
    <source>
        <dbReference type="ARBA" id="ARBA00008225"/>
    </source>
</evidence>
<dbReference type="STRING" id="461836.A0A0L0DWK4"/>
<proteinExistence type="inferred from homology"/>
<feature type="domain" description="CN hydrolase" evidence="3">
    <location>
        <begin position="26"/>
        <end position="295"/>
    </location>
</feature>
<reference evidence="4 5" key="1">
    <citation type="submission" date="2010-05" db="EMBL/GenBank/DDBJ databases">
        <title>The Genome Sequence of Thecamonas trahens ATCC 50062.</title>
        <authorList>
            <consortium name="The Broad Institute Genome Sequencing Platform"/>
            <person name="Russ C."/>
            <person name="Cuomo C."/>
            <person name="Shea T."/>
            <person name="Young S.K."/>
            <person name="Zeng Q."/>
            <person name="Koehrsen M."/>
            <person name="Haas B."/>
            <person name="Borodovsky M."/>
            <person name="Guigo R."/>
            <person name="Alvarado L."/>
            <person name="Berlin A."/>
            <person name="Bochicchio J."/>
            <person name="Borenstein D."/>
            <person name="Chapman S."/>
            <person name="Chen Z."/>
            <person name="Freedman E."/>
            <person name="Gellesch M."/>
            <person name="Goldberg J."/>
            <person name="Griggs A."/>
            <person name="Gujja S."/>
            <person name="Heilman E."/>
            <person name="Heiman D."/>
            <person name="Hepburn T."/>
            <person name="Howarth C."/>
            <person name="Jen D."/>
            <person name="Larson L."/>
            <person name="Mehta T."/>
            <person name="Park D."/>
            <person name="Pearson M."/>
            <person name="Roberts A."/>
            <person name="Saif S."/>
            <person name="Shenoy N."/>
            <person name="Sisk P."/>
            <person name="Stolte C."/>
            <person name="Sykes S."/>
            <person name="Thomson T."/>
            <person name="Walk T."/>
            <person name="White J."/>
            <person name="Yandava C."/>
            <person name="Burger G."/>
            <person name="Gray M.W."/>
            <person name="Holland P.W.H."/>
            <person name="King N."/>
            <person name="Lang F.B.F."/>
            <person name="Roger A.J."/>
            <person name="Ruiz-Trillo I."/>
            <person name="Lander E."/>
            <person name="Nusbaum C."/>
        </authorList>
    </citation>
    <scope>NUCLEOTIDE SEQUENCE [LARGE SCALE GENOMIC DNA]</scope>
    <source>
        <strain evidence="4 5">ATCC 50062</strain>
    </source>
</reference>
<dbReference type="GeneID" id="25562119"/>
<dbReference type="PANTHER" id="PTHR10609:SF27">
    <property type="entry name" value="CN HYDROLASE DOMAIN-CONTAINING PROTEIN-RELATED"/>
    <property type="match status" value="1"/>
</dbReference>
<dbReference type="OrthoDB" id="10250282at2759"/>
<dbReference type="SUPFAM" id="SSF56317">
    <property type="entry name" value="Carbon-nitrogen hydrolase"/>
    <property type="match status" value="1"/>
</dbReference>
<sequence>MPTTHSLILALCLLSAAWLVSATPTWRGGVVAFTPTPYTATANATQVAASNLAAYADAAAAAAAADVELLVYPEFGVSSGEVFSGSAADQRAALTAFAQPLPSQAAIAAAAAGGQPMMPCGDARFDSAWQTQQLACIAARTRLWLVANLVEADGDKLYNADVVLDATGALVAKYRKSHVWFRKAYDEPVVPDLVSFNATWGGAPRAVGMMICFDIAFHSPGTVLVDQGIRIFPYAVAQGLVGPAIVKTWSALHGTTVLAANEGGHVSIYVAGVAAATTAAPAGRATVVYADLDTV</sequence>
<feature type="chain" id="PRO_5005537965" description="CN hydrolase domain-containing protein" evidence="2">
    <location>
        <begin position="23"/>
        <end position="295"/>
    </location>
</feature>
<feature type="signal peptide" evidence="2">
    <location>
        <begin position="1"/>
        <end position="22"/>
    </location>
</feature>
<comment type="similarity">
    <text evidence="1">Belongs to the carbon-nitrogen hydrolase superfamily. BTD/VNN family.</text>
</comment>
<evidence type="ECO:0000256" key="2">
    <source>
        <dbReference type="SAM" id="SignalP"/>
    </source>
</evidence>
<evidence type="ECO:0000259" key="3">
    <source>
        <dbReference type="PROSITE" id="PS50263"/>
    </source>
</evidence>
<dbReference type="eggNOG" id="KOG0806">
    <property type="taxonomic scope" value="Eukaryota"/>
</dbReference>
<organism evidence="4 5">
    <name type="scientific">Thecamonas trahens ATCC 50062</name>
    <dbReference type="NCBI Taxonomy" id="461836"/>
    <lineage>
        <taxon>Eukaryota</taxon>
        <taxon>Apusozoa</taxon>
        <taxon>Apusomonadida</taxon>
        <taxon>Apusomonadidae</taxon>
        <taxon>Thecamonas</taxon>
    </lineage>
</organism>
<protein>
    <recommendedName>
        <fullName evidence="3">CN hydrolase domain-containing protein</fullName>
    </recommendedName>
</protein>
<gene>
    <name evidence="4" type="ORF">AMSG_02439</name>
</gene>
<evidence type="ECO:0000313" key="5">
    <source>
        <dbReference type="Proteomes" id="UP000054408"/>
    </source>
</evidence>
<dbReference type="InterPro" id="IPR003010">
    <property type="entry name" value="C-N_Hydrolase"/>
</dbReference>
<accession>A0A0L0DWK4</accession>
<dbReference type="InterPro" id="IPR040154">
    <property type="entry name" value="Biotinidase/VNN"/>
</dbReference>
<dbReference type="EMBL" id="GL349441">
    <property type="protein sequence ID" value="KNC56471.1"/>
    <property type="molecule type" value="Genomic_DNA"/>
</dbReference>
<dbReference type="Proteomes" id="UP000054408">
    <property type="component" value="Unassembled WGS sequence"/>
</dbReference>
<dbReference type="PROSITE" id="PS50263">
    <property type="entry name" value="CN_HYDROLASE"/>
    <property type="match status" value="1"/>
</dbReference>
<dbReference type="InterPro" id="IPR036526">
    <property type="entry name" value="C-N_Hydrolase_sf"/>
</dbReference>
<dbReference type="AlphaFoldDB" id="A0A0L0DWK4"/>
<evidence type="ECO:0000313" key="4">
    <source>
        <dbReference type="EMBL" id="KNC56471.1"/>
    </source>
</evidence>
<dbReference type="PANTHER" id="PTHR10609">
    <property type="entry name" value="BIOTINIDASE-RELATED"/>
    <property type="match status" value="1"/>
</dbReference>
<dbReference type="Pfam" id="PF00795">
    <property type="entry name" value="CN_hydrolase"/>
    <property type="match status" value="1"/>
</dbReference>
<keyword evidence="5" id="KW-1185">Reference proteome</keyword>
<dbReference type="Gene3D" id="3.60.110.10">
    <property type="entry name" value="Carbon-nitrogen hydrolase"/>
    <property type="match status" value="1"/>
</dbReference>